<name>A0ABT3H7Z0_9HYPH</name>
<dbReference type="Pfam" id="PF07811">
    <property type="entry name" value="TadE"/>
    <property type="match status" value="1"/>
</dbReference>
<evidence type="ECO:0000313" key="4">
    <source>
        <dbReference type="Proteomes" id="UP001209755"/>
    </source>
</evidence>
<sequence>MTYPSRIVQTVVESARRFHRDLAGIAAVEFALLAPILITTFIGTVELSEAITINRKITQTASTLADLVTQETQMTDDEIDNVFSATEMVMSPYDASGLKIIVSAVGEDEDTGNAEVKWSKAQNDTAWSKGAAPPIAIPDSLDLSDQWLIIAKVEFSYEAIFPTLADELFGSPNFEMEETTLLRPRNSATIEYN</sequence>
<dbReference type="EMBL" id="JAOQNS010000002">
    <property type="protein sequence ID" value="MCW2306510.1"/>
    <property type="molecule type" value="Genomic_DNA"/>
</dbReference>
<reference evidence="4" key="1">
    <citation type="submission" date="2023-07" db="EMBL/GenBank/DDBJ databases">
        <title>Genome sequencing of Purple Non-Sulfur Bacteria from various extreme environments.</title>
        <authorList>
            <person name="Mayer M."/>
        </authorList>
    </citation>
    <scope>NUCLEOTIDE SEQUENCE [LARGE SCALE GENOMIC DNA]</scope>
    <source>
        <strain evidence="4">DSM 17935</strain>
    </source>
</reference>
<evidence type="ECO:0000256" key="1">
    <source>
        <dbReference type="SAM" id="Phobius"/>
    </source>
</evidence>
<proteinExistence type="predicted"/>
<dbReference type="InterPro" id="IPR012495">
    <property type="entry name" value="TadE-like_dom"/>
</dbReference>
<accession>A0ABT3H7Z0</accession>
<keyword evidence="1" id="KW-0812">Transmembrane</keyword>
<feature type="transmembrane region" description="Helical" evidence="1">
    <location>
        <begin position="21"/>
        <end position="45"/>
    </location>
</feature>
<keyword evidence="1" id="KW-0472">Membrane</keyword>
<keyword evidence="4" id="KW-1185">Reference proteome</keyword>
<gene>
    <name evidence="3" type="ORF">M2319_000829</name>
</gene>
<comment type="caution">
    <text evidence="3">The sequence shown here is derived from an EMBL/GenBank/DDBJ whole genome shotgun (WGS) entry which is preliminary data.</text>
</comment>
<dbReference type="Proteomes" id="UP001209755">
    <property type="component" value="Unassembled WGS sequence"/>
</dbReference>
<protein>
    <submittedName>
        <fullName evidence="3">Flp pilus assembly protein TadG</fullName>
    </submittedName>
</protein>
<organism evidence="3 4">
    <name type="scientific">Rhodobium gokarnense</name>
    <dbReference type="NCBI Taxonomy" id="364296"/>
    <lineage>
        <taxon>Bacteria</taxon>
        <taxon>Pseudomonadati</taxon>
        <taxon>Pseudomonadota</taxon>
        <taxon>Alphaproteobacteria</taxon>
        <taxon>Hyphomicrobiales</taxon>
        <taxon>Rhodobiaceae</taxon>
        <taxon>Rhodobium</taxon>
    </lineage>
</organism>
<evidence type="ECO:0000259" key="2">
    <source>
        <dbReference type="Pfam" id="PF07811"/>
    </source>
</evidence>
<dbReference type="RefSeq" id="WP_264600177.1">
    <property type="nucleotide sequence ID" value="NZ_JAOQNS010000002.1"/>
</dbReference>
<feature type="domain" description="TadE-like" evidence="2">
    <location>
        <begin position="24"/>
        <end position="63"/>
    </location>
</feature>
<keyword evidence="1" id="KW-1133">Transmembrane helix</keyword>
<evidence type="ECO:0000313" key="3">
    <source>
        <dbReference type="EMBL" id="MCW2306510.1"/>
    </source>
</evidence>